<evidence type="ECO:0000256" key="10">
    <source>
        <dbReference type="PROSITE-ProRule" id="PRU10141"/>
    </source>
</evidence>
<dbReference type="SUPFAM" id="SSF56112">
    <property type="entry name" value="Protein kinase-like (PK-like)"/>
    <property type="match status" value="1"/>
</dbReference>
<gene>
    <name evidence="14" type="ORF">BON22_3920</name>
    <name evidence="13" type="ORF">CYFA0S_14e02454g</name>
</gene>
<dbReference type="Gene3D" id="1.10.510.10">
    <property type="entry name" value="Transferase(Phosphotransferase) domain 1"/>
    <property type="match status" value="1"/>
</dbReference>
<evidence type="ECO:0000256" key="5">
    <source>
        <dbReference type="ARBA" id="ARBA00022741"/>
    </source>
</evidence>
<organism evidence="13">
    <name type="scientific">Cyberlindnera fabianii</name>
    <name type="common">Yeast</name>
    <name type="synonym">Hansenula fabianii</name>
    <dbReference type="NCBI Taxonomy" id="36022"/>
    <lineage>
        <taxon>Eukaryota</taxon>
        <taxon>Fungi</taxon>
        <taxon>Dikarya</taxon>
        <taxon>Ascomycota</taxon>
        <taxon>Saccharomycotina</taxon>
        <taxon>Saccharomycetes</taxon>
        <taxon>Phaffomycetales</taxon>
        <taxon>Phaffomycetaceae</taxon>
        <taxon>Cyberlindnera</taxon>
    </lineage>
</organism>
<feature type="domain" description="Protein kinase" evidence="12">
    <location>
        <begin position="35"/>
        <end position="280"/>
    </location>
</feature>
<proteinExistence type="predicted"/>
<evidence type="ECO:0000313" key="14">
    <source>
        <dbReference type="EMBL" id="ONH66244.1"/>
    </source>
</evidence>
<dbReference type="STRING" id="36022.A0A061B919"/>
<evidence type="ECO:0000313" key="15">
    <source>
        <dbReference type="Proteomes" id="UP000189513"/>
    </source>
</evidence>
<dbReference type="Pfam" id="PF00069">
    <property type="entry name" value="Pkinase"/>
    <property type="match status" value="1"/>
</dbReference>
<dbReference type="GO" id="GO:0004674">
    <property type="term" value="F:protein serine/threonine kinase activity"/>
    <property type="evidence" value="ECO:0007669"/>
    <property type="project" value="UniProtKB-KW"/>
</dbReference>
<reference evidence="13" key="1">
    <citation type="journal article" date="2014" name="Genome Announc.">
        <title>Genome sequence of the yeast Cyberlindnera fabianii (Hansenula fabianii).</title>
        <authorList>
            <person name="Freel K.C."/>
            <person name="Sarilar V."/>
            <person name="Neuveglise C."/>
            <person name="Devillers H."/>
            <person name="Friedrich A."/>
            <person name="Schacherer J."/>
        </authorList>
    </citation>
    <scope>NUCLEOTIDE SEQUENCE</scope>
    <source>
        <strain evidence="13">YJS4271</strain>
    </source>
</reference>
<feature type="region of interest" description="Disordered" evidence="11">
    <location>
        <begin position="391"/>
        <end position="429"/>
    </location>
</feature>
<evidence type="ECO:0000259" key="12">
    <source>
        <dbReference type="PROSITE" id="PS50011"/>
    </source>
</evidence>
<dbReference type="Proteomes" id="UP000189513">
    <property type="component" value="Unassembled WGS sequence"/>
</dbReference>
<dbReference type="InterPro" id="IPR011009">
    <property type="entry name" value="Kinase-like_dom_sf"/>
</dbReference>
<accession>A0A061B919</accession>
<dbReference type="AlphaFoldDB" id="A0A061B919"/>
<name>A0A061B919_CYBFA</name>
<evidence type="ECO:0000313" key="13">
    <source>
        <dbReference type="EMBL" id="CDR44383.1"/>
    </source>
</evidence>
<evidence type="ECO:0000256" key="9">
    <source>
        <dbReference type="ARBA" id="ARBA00048679"/>
    </source>
</evidence>
<comment type="catalytic activity">
    <reaction evidence="8">
        <text>L-threonyl-[protein] + ATP = O-phospho-L-threonyl-[protein] + ADP + H(+)</text>
        <dbReference type="Rhea" id="RHEA:46608"/>
        <dbReference type="Rhea" id="RHEA-COMP:11060"/>
        <dbReference type="Rhea" id="RHEA-COMP:11605"/>
        <dbReference type="ChEBI" id="CHEBI:15378"/>
        <dbReference type="ChEBI" id="CHEBI:30013"/>
        <dbReference type="ChEBI" id="CHEBI:30616"/>
        <dbReference type="ChEBI" id="CHEBI:61977"/>
        <dbReference type="ChEBI" id="CHEBI:456216"/>
        <dbReference type="EC" id="2.7.11.1"/>
    </reaction>
</comment>
<dbReference type="GO" id="GO:0005737">
    <property type="term" value="C:cytoplasm"/>
    <property type="evidence" value="ECO:0007669"/>
    <property type="project" value="TreeGrafter"/>
</dbReference>
<dbReference type="PROSITE" id="PS00108">
    <property type="entry name" value="PROTEIN_KINASE_ST"/>
    <property type="match status" value="1"/>
</dbReference>
<keyword evidence="3" id="KW-0597">Phosphoprotein</keyword>
<evidence type="ECO:0000256" key="3">
    <source>
        <dbReference type="ARBA" id="ARBA00022553"/>
    </source>
</evidence>
<dbReference type="InterPro" id="IPR008271">
    <property type="entry name" value="Ser/Thr_kinase_AS"/>
</dbReference>
<dbReference type="OMA" id="HNEKARI"/>
<dbReference type="PROSITE" id="PS50011">
    <property type="entry name" value="PROTEIN_KINASE_DOM"/>
    <property type="match status" value="1"/>
</dbReference>
<feature type="compositionally biased region" description="Basic and acidic residues" evidence="11">
    <location>
        <begin position="500"/>
        <end position="509"/>
    </location>
</feature>
<dbReference type="EMBL" id="MPUK01000008">
    <property type="protein sequence ID" value="ONH66244.1"/>
    <property type="molecule type" value="Genomic_DNA"/>
</dbReference>
<feature type="region of interest" description="Disordered" evidence="11">
    <location>
        <begin position="457"/>
        <end position="555"/>
    </location>
</feature>
<keyword evidence="5 10" id="KW-0547">Nucleotide-binding</keyword>
<reference evidence="14" key="3">
    <citation type="submission" date="2017-01" db="EMBL/GenBank/DDBJ databases">
        <authorList>
            <person name="Mah S.A."/>
            <person name="Swanson W.J."/>
            <person name="Moy G.W."/>
            <person name="Vacquier V.D."/>
        </authorList>
    </citation>
    <scope>NUCLEOTIDE SEQUENCE [LARGE SCALE GENOMIC DNA]</scope>
    <source>
        <strain evidence="14">65</strain>
    </source>
</reference>
<feature type="region of interest" description="Disordered" evidence="11">
    <location>
        <begin position="590"/>
        <end position="721"/>
    </location>
</feature>
<keyword evidence="2" id="KW-0723">Serine/threonine-protein kinase</keyword>
<keyword evidence="6 14" id="KW-0418">Kinase</keyword>
<reference evidence="15" key="2">
    <citation type="journal article" date="2017" name="Genome Announc.">
        <title>Genome sequences of Cyberlindnera fabianii 65, Pichia kudriavzevii 129, and Saccharomyces cerevisiae 131 isolated from fermented masau fruits in Zimbabwe.</title>
        <authorList>
            <person name="van Rijswijck I.M.H."/>
            <person name="Derks M.F.L."/>
            <person name="Abee T."/>
            <person name="de Ridder D."/>
            <person name="Smid E.J."/>
        </authorList>
    </citation>
    <scope>NUCLEOTIDE SEQUENCE [LARGE SCALE GENOMIC DNA]</scope>
    <source>
        <strain evidence="15">65</strain>
    </source>
</reference>
<evidence type="ECO:0000256" key="1">
    <source>
        <dbReference type="ARBA" id="ARBA00012513"/>
    </source>
</evidence>
<evidence type="ECO:0000256" key="11">
    <source>
        <dbReference type="SAM" id="MobiDB-lite"/>
    </source>
</evidence>
<dbReference type="InterPro" id="IPR017441">
    <property type="entry name" value="Protein_kinase_ATP_BS"/>
</dbReference>
<dbReference type="GO" id="GO:0035556">
    <property type="term" value="P:intracellular signal transduction"/>
    <property type="evidence" value="ECO:0007669"/>
    <property type="project" value="TreeGrafter"/>
</dbReference>
<feature type="compositionally biased region" description="Polar residues" evidence="11">
    <location>
        <begin position="462"/>
        <end position="499"/>
    </location>
</feature>
<sequence length="721" mass="82229">MSTRASHNEKARIAESYNQLYSQFCSDEVSEVGNYAIQRLIGEGAFGKVYLAVHKLTHTKVVLKTGAKSDPNLVREVFYHRQFKHPHITRLFEVIVAPERIWLVLEWCPGRELYDYVVRSGRISVDECARLFSQITSAVHYAHSLNCIHRDLKLENILLDKRRNAKLSDFGFTRECDQRTLLETVCGTTVYMAPELLKKEKYDGFKIDTWSLGVILYTMVYGQMPFDEEDEARTQIKIIEEEPIYNEGIPVEAIVLMKKLLNKDPQQRPTTAEILMDPFLDVYGPHLLEQSSSLVKSMLSQKYFYTKTERNLLKKLKSLGFDTHSLQKSVIDYKCDSLSGLWELLLEKEKKKEAKKYKTRSRSVLRITESTSRRVSQFMDPISTPQLSRVVSRLSTASNQPRQSTPTFNNYDIHSVDNQESLSSPEKKKKSNFIQKFTKFWKINKKEELLNSEMVSPLGSRRATSFNSQDLPSTTNHTMTHSQSQGALNPSSNGASNTKKSIETDHPEAEPEPITPANKLTIHEPRSPTSRSAKGTIRRSSRPRPVSMVSQHSLASQFTTMSDVSLASEHTSMSGEQRGDQRPQFLRKLSSEASVRTARRSLSLISSNSSASDRSSRKGSLYDTSTSSSYRVHQLSLRGRRQDSVFPKTLQRRHKSPLGGIPPRSSRFKKNKPLVIQEQNEESDEVEDLETDIENLGLAESTRKSSDFEDMDDESERGRKM</sequence>
<feature type="binding site" evidence="10">
    <location>
        <position position="64"/>
    </location>
    <ligand>
        <name>ATP</name>
        <dbReference type="ChEBI" id="CHEBI:30616"/>
    </ligand>
</feature>
<dbReference type="OrthoDB" id="942095at2759"/>
<feature type="compositionally biased region" description="Polar residues" evidence="11">
    <location>
        <begin position="622"/>
        <end position="631"/>
    </location>
</feature>
<comment type="catalytic activity">
    <reaction evidence="9">
        <text>L-seryl-[protein] + ATP = O-phospho-L-seryl-[protein] + ADP + H(+)</text>
        <dbReference type="Rhea" id="RHEA:17989"/>
        <dbReference type="Rhea" id="RHEA-COMP:9863"/>
        <dbReference type="Rhea" id="RHEA-COMP:11604"/>
        <dbReference type="ChEBI" id="CHEBI:15378"/>
        <dbReference type="ChEBI" id="CHEBI:29999"/>
        <dbReference type="ChEBI" id="CHEBI:30616"/>
        <dbReference type="ChEBI" id="CHEBI:83421"/>
        <dbReference type="ChEBI" id="CHEBI:456216"/>
        <dbReference type="EC" id="2.7.11.1"/>
    </reaction>
</comment>
<dbReference type="PROSITE" id="PS00107">
    <property type="entry name" value="PROTEIN_KINASE_ATP"/>
    <property type="match status" value="1"/>
</dbReference>
<evidence type="ECO:0000256" key="7">
    <source>
        <dbReference type="ARBA" id="ARBA00022840"/>
    </source>
</evidence>
<evidence type="ECO:0000256" key="4">
    <source>
        <dbReference type="ARBA" id="ARBA00022679"/>
    </source>
</evidence>
<evidence type="ECO:0000256" key="2">
    <source>
        <dbReference type="ARBA" id="ARBA00022527"/>
    </source>
</evidence>
<keyword evidence="7 10" id="KW-0067">ATP-binding</keyword>
<dbReference type="PANTHER" id="PTHR24346:SF110">
    <property type="entry name" value="NON-SPECIFIC SERINE_THREONINE PROTEIN KINASE"/>
    <property type="match status" value="1"/>
</dbReference>
<dbReference type="GO" id="GO:0005524">
    <property type="term" value="F:ATP binding"/>
    <property type="evidence" value="ECO:0007669"/>
    <property type="project" value="UniProtKB-UniRule"/>
</dbReference>
<dbReference type="EMBL" id="LK052899">
    <property type="protein sequence ID" value="CDR44383.1"/>
    <property type="molecule type" value="Genomic_DNA"/>
</dbReference>
<feature type="compositionally biased region" description="Acidic residues" evidence="11">
    <location>
        <begin position="679"/>
        <end position="693"/>
    </location>
</feature>
<dbReference type="EC" id="2.7.11.1" evidence="1"/>
<evidence type="ECO:0000256" key="6">
    <source>
        <dbReference type="ARBA" id="ARBA00022777"/>
    </source>
</evidence>
<dbReference type="PANTHER" id="PTHR24346">
    <property type="entry name" value="MAP/MICROTUBULE AFFINITY-REGULATING KINASE"/>
    <property type="match status" value="1"/>
</dbReference>
<dbReference type="SMART" id="SM00220">
    <property type="entry name" value="S_TKc"/>
    <property type="match status" value="1"/>
</dbReference>
<dbReference type="FunFam" id="1.10.510.10:FF:000650">
    <property type="entry name" value="Serine/threonine-protein kinase ppk16"/>
    <property type="match status" value="1"/>
</dbReference>
<feature type="compositionally biased region" description="Low complexity" evidence="11">
    <location>
        <begin position="600"/>
        <end position="621"/>
    </location>
</feature>
<keyword evidence="4" id="KW-0808">Transferase</keyword>
<keyword evidence="15" id="KW-1185">Reference proteome</keyword>
<protein>
    <recommendedName>
        <fullName evidence="1">non-specific serine/threonine protein kinase</fullName>
        <ecNumber evidence="1">2.7.11.1</ecNumber>
    </recommendedName>
</protein>
<evidence type="ECO:0000256" key="8">
    <source>
        <dbReference type="ARBA" id="ARBA00047899"/>
    </source>
</evidence>
<feature type="compositionally biased region" description="Polar residues" evidence="11">
    <location>
        <begin position="391"/>
        <end position="419"/>
    </location>
</feature>
<dbReference type="CDD" id="cd14003">
    <property type="entry name" value="STKc_AMPK-like"/>
    <property type="match status" value="1"/>
</dbReference>
<dbReference type="VEuPathDB" id="FungiDB:BON22_3920"/>
<dbReference type="InterPro" id="IPR000719">
    <property type="entry name" value="Prot_kinase_dom"/>
</dbReference>